<dbReference type="EMBL" id="JBHLSW010000001">
    <property type="protein sequence ID" value="MFC0632388.1"/>
    <property type="molecule type" value="Genomic_DNA"/>
</dbReference>
<sequence length="160" mass="17764">MLMLTIVLAASAVQQPETGLEPVLRCRSVVNEAERLACYDQAATALEAAQRQGEIRVIDRAGLEASRRSLFGFPDIQLGQLFGSDTEPLQALEAELDRAVRTSDGKWNFILSDGSQWRQLDSDRVSFSNRNGEPVRVRRGALGSYLMTIGGSRAVRVRRW</sequence>
<gene>
    <name evidence="1" type="ORF">ACFFGE_00640</name>
</gene>
<protein>
    <submittedName>
        <fullName evidence="1">Uncharacterized protein</fullName>
    </submittedName>
</protein>
<dbReference type="Proteomes" id="UP001589906">
    <property type="component" value="Unassembled WGS sequence"/>
</dbReference>
<accession>A0ABV6R143</accession>
<name>A0ABV6R143_9CAUL</name>
<evidence type="ECO:0000313" key="1">
    <source>
        <dbReference type="EMBL" id="MFC0632388.1"/>
    </source>
</evidence>
<evidence type="ECO:0000313" key="2">
    <source>
        <dbReference type="Proteomes" id="UP001589906"/>
    </source>
</evidence>
<keyword evidence="2" id="KW-1185">Reference proteome</keyword>
<proteinExistence type="predicted"/>
<organism evidence="1 2">
    <name type="scientific">Brevundimonas balnearis</name>
    <dbReference type="NCBI Taxonomy" id="1572858"/>
    <lineage>
        <taxon>Bacteria</taxon>
        <taxon>Pseudomonadati</taxon>
        <taxon>Pseudomonadota</taxon>
        <taxon>Alphaproteobacteria</taxon>
        <taxon>Caulobacterales</taxon>
        <taxon>Caulobacteraceae</taxon>
        <taxon>Brevundimonas</taxon>
    </lineage>
</organism>
<comment type="caution">
    <text evidence="1">The sequence shown here is derived from an EMBL/GenBank/DDBJ whole genome shotgun (WGS) entry which is preliminary data.</text>
</comment>
<reference evidence="1 2" key="1">
    <citation type="submission" date="2024-09" db="EMBL/GenBank/DDBJ databases">
        <authorList>
            <person name="Sun Q."/>
            <person name="Mori K."/>
        </authorList>
    </citation>
    <scope>NUCLEOTIDE SEQUENCE [LARGE SCALE GENOMIC DNA]</scope>
    <source>
        <strain evidence="1 2">NCAIM B.02621</strain>
    </source>
</reference>
<dbReference type="RefSeq" id="WP_376833277.1">
    <property type="nucleotide sequence ID" value="NZ_JBHLSW010000001.1"/>
</dbReference>